<accession>A0A930YTX2</accession>
<sequence>MAMRNSVSLIGRAGSKAEIITFEKGGTKASVALATHDYYINALGDRVDETQWHNLVAFGRNANYMQTAVNKGSQMAVEGKLIHRSYETASGEIRYVTEIRVNDVVVFDVEHDDQKQNAKVAQ</sequence>
<dbReference type="Proteomes" id="UP000694480">
    <property type="component" value="Unassembled WGS sequence"/>
</dbReference>
<dbReference type="GO" id="GO:0003697">
    <property type="term" value="F:single-stranded DNA binding"/>
    <property type="evidence" value="ECO:0007669"/>
    <property type="project" value="InterPro"/>
</dbReference>
<dbReference type="PANTHER" id="PTHR10302:SF0">
    <property type="entry name" value="SINGLE-STRANDED DNA-BINDING PROTEIN, MITOCHONDRIAL"/>
    <property type="match status" value="1"/>
</dbReference>
<dbReference type="PROSITE" id="PS50935">
    <property type="entry name" value="SSB"/>
    <property type="match status" value="1"/>
</dbReference>
<evidence type="ECO:0000313" key="5">
    <source>
        <dbReference type="Proteomes" id="UP000694480"/>
    </source>
</evidence>
<dbReference type="PANTHER" id="PTHR10302">
    <property type="entry name" value="SINGLE-STRANDED DNA-BINDING PROTEIN"/>
    <property type="match status" value="1"/>
</dbReference>
<dbReference type="GO" id="GO:0006260">
    <property type="term" value="P:DNA replication"/>
    <property type="evidence" value="ECO:0007669"/>
    <property type="project" value="InterPro"/>
</dbReference>
<proteinExistence type="predicted"/>
<comment type="caution">
    <text evidence="4">The sequence shown here is derived from an EMBL/GenBank/DDBJ whole genome shotgun (WGS) entry which is preliminary data.</text>
</comment>
<keyword evidence="1 2" id="KW-0238">DNA-binding</keyword>
<dbReference type="SUPFAM" id="SSF50249">
    <property type="entry name" value="Nucleic acid-binding proteins"/>
    <property type="match status" value="1"/>
</dbReference>
<gene>
    <name evidence="4" type="primary">ssb</name>
    <name evidence="4" type="ORF">IC612_00590</name>
</gene>
<evidence type="ECO:0000313" key="4">
    <source>
        <dbReference type="EMBL" id="MBF5026293.1"/>
    </source>
</evidence>
<dbReference type="InterPro" id="IPR011344">
    <property type="entry name" value="ssDNA-bd"/>
</dbReference>
<dbReference type="PIRSF" id="PIRSF002070">
    <property type="entry name" value="SSB"/>
    <property type="match status" value="1"/>
</dbReference>
<evidence type="ECO:0000256" key="1">
    <source>
        <dbReference type="ARBA" id="ARBA00023125"/>
    </source>
</evidence>
<keyword evidence="5" id="KW-1185">Reference proteome</keyword>
<dbReference type="GO" id="GO:0009295">
    <property type="term" value="C:nucleoid"/>
    <property type="evidence" value="ECO:0007669"/>
    <property type="project" value="TreeGrafter"/>
</dbReference>
<evidence type="ECO:0000256" key="2">
    <source>
        <dbReference type="PIRNR" id="PIRNR002070"/>
    </source>
</evidence>
<organism evidence="4 5">
    <name type="scientific">Planobacterium oryzisoli</name>
    <dbReference type="NCBI Taxonomy" id="2771435"/>
    <lineage>
        <taxon>Bacteria</taxon>
        <taxon>Pseudomonadati</taxon>
        <taxon>Bacteroidota</taxon>
        <taxon>Flavobacteriia</taxon>
        <taxon>Flavobacteriales</taxon>
        <taxon>Weeksellaceae</taxon>
        <taxon>Chryseobacterium group</taxon>
        <taxon>Chryseobacterium</taxon>
    </lineage>
</organism>
<reference evidence="4" key="1">
    <citation type="submission" date="2020-11" db="EMBL/GenBank/DDBJ databases">
        <title>Genome seq and assembly of Planobacterium sp.</title>
        <authorList>
            <person name="Chhetri G."/>
        </authorList>
    </citation>
    <scope>NUCLEOTIDE SEQUENCE</scope>
    <source>
        <strain evidence="4">GCR5</strain>
    </source>
</reference>
<dbReference type="Gene3D" id="2.40.50.140">
    <property type="entry name" value="Nucleic acid-binding proteins"/>
    <property type="match status" value="1"/>
</dbReference>
<dbReference type="AlphaFoldDB" id="A0A930YTX2"/>
<dbReference type="NCBIfam" id="TIGR00621">
    <property type="entry name" value="ssb"/>
    <property type="match status" value="1"/>
</dbReference>
<dbReference type="RefSeq" id="WP_194738224.1">
    <property type="nucleotide sequence ID" value="NZ_JADKYY010000001.1"/>
</dbReference>
<protein>
    <recommendedName>
        <fullName evidence="2 3">Single-stranded DNA-binding protein</fullName>
    </recommendedName>
</protein>
<dbReference type="InterPro" id="IPR012340">
    <property type="entry name" value="NA-bd_OB-fold"/>
</dbReference>
<name>A0A930YTX2_9FLAO</name>
<dbReference type="Pfam" id="PF00436">
    <property type="entry name" value="SSB"/>
    <property type="match status" value="1"/>
</dbReference>
<dbReference type="EMBL" id="JADKYY010000001">
    <property type="protein sequence ID" value="MBF5026293.1"/>
    <property type="molecule type" value="Genomic_DNA"/>
</dbReference>
<dbReference type="CDD" id="cd04496">
    <property type="entry name" value="SSB_OBF"/>
    <property type="match status" value="1"/>
</dbReference>
<dbReference type="InterPro" id="IPR000424">
    <property type="entry name" value="Primosome_PriB/ssb"/>
</dbReference>
<evidence type="ECO:0000256" key="3">
    <source>
        <dbReference type="RuleBase" id="RU000524"/>
    </source>
</evidence>